<keyword evidence="3" id="KW-0732">Signal</keyword>
<evidence type="ECO:0000313" key="6">
    <source>
        <dbReference type="Proteomes" id="UP001558613"/>
    </source>
</evidence>
<keyword evidence="2" id="KW-1133">Transmembrane helix</keyword>
<keyword evidence="2" id="KW-0812">Transmembrane</keyword>
<dbReference type="InterPro" id="IPR013106">
    <property type="entry name" value="Ig_V-set"/>
</dbReference>
<evidence type="ECO:0000256" key="1">
    <source>
        <dbReference type="SAM" id="MobiDB-lite"/>
    </source>
</evidence>
<evidence type="ECO:0000256" key="2">
    <source>
        <dbReference type="SAM" id="Phobius"/>
    </source>
</evidence>
<feature type="chain" id="PRO_5046933960" description="Immunoglobulin V-set domain-containing protein" evidence="3">
    <location>
        <begin position="18"/>
        <end position="224"/>
    </location>
</feature>
<feature type="signal peptide" evidence="3">
    <location>
        <begin position="1"/>
        <end position="17"/>
    </location>
</feature>
<dbReference type="EMBL" id="JAYMGO010000023">
    <property type="protein sequence ID" value="KAL1249376.1"/>
    <property type="molecule type" value="Genomic_DNA"/>
</dbReference>
<dbReference type="Pfam" id="PF07686">
    <property type="entry name" value="V-set"/>
    <property type="match status" value="1"/>
</dbReference>
<feature type="region of interest" description="Disordered" evidence="1">
    <location>
        <begin position="182"/>
        <end position="201"/>
    </location>
</feature>
<evidence type="ECO:0000259" key="4">
    <source>
        <dbReference type="Pfam" id="PF07686"/>
    </source>
</evidence>
<comment type="caution">
    <text evidence="5">The sequence shown here is derived from an EMBL/GenBank/DDBJ whole genome shotgun (WGS) entry which is preliminary data.</text>
</comment>
<gene>
    <name evidence="5" type="ORF">QQF64_020381</name>
</gene>
<sequence>MRRFFLLICLVIAGAVSDSKRVKVKCGENITLHVETLGNVRRVSLQNCENRTGDPIIRYCSPEEEKSGCTAKESERFSIRCDTGSLSVTFVDARVSDEGCYAVSYIDVANIFKKKLFNVTVHGSLETAEDKGKETPWTISLQLLNIIVCVSAVIFISSLFLLIIYCNCKKKQQNRAPAETIPLSSATSGASKPATDESFEVMDETKCSVANINQRSKKDLNHGA</sequence>
<protein>
    <recommendedName>
        <fullName evidence="4">Immunoglobulin V-set domain-containing protein</fullName>
    </recommendedName>
</protein>
<proteinExistence type="predicted"/>
<reference evidence="5 6" key="1">
    <citation type="submission" date="2023-09" db="EMBL/GenBank/DDBJ databases">
        <authorList>
            <person name="Wang M."/>
        </authorList>
    </citation>
    <scope>NUCLEOTIDE SEQUENCE [LARGE SCALE GENOMIC DNA]</scope>
    <source>
        <strain evidence="5">GT-2023</strain>
        <tissue evidence="5">Liver</tissue>
    </source>
</reference>
<dbReference type="Gene3D" id="2.60.40.10">
    <property type="entry name" value="Immunoglobulins"/>
    <property type="match status" value="1"/>
</dbReference>
<dbReference type="InterPro" id="IPR013783">
    <property type="entry name" value="Ig-like_fold"/>
</dbReference>
<keyword evidence="2" id="KW-0472">Membrane</keyword>
<evidence type="ECO:0000256" key="3">
    <source>
        <dbReference type="SAM" id="SignalP"/>
    </source>
</evidence>
<accession>A0ABR3LBC6</accession>
<feature type="domain" description="Immunoglobulin V-set" evidence="4">
    <location>
        <begin position="20"/>
        <end position="121"/>
    </location>
</feature>
<name>A0ABR3LBC6_9TELE</name>
<evidence type="ECO:0000313" key="5">
    <source>
        <dbReference type="EMBL" id="KAL1249376.1"/>
    </source>
</evidence>
<dbReference type="Proteomes" id="UP001558613">
    <property type="component" value="Unassembled WGS sequence"/>
</dbReference>
<keyword evidence="6" id="KW-1185">Reference proteome</keyword>
<organism evidence="5 6">
    <name type="scientific">Cirrhinus molitorella</name>
    <name type="common">mud carp</name>
    <dbReference type="NCBI Taxonomy" id="172907"/>
    <lineage>
        <taxon>Eukaryota</taxon>
        <taxon>Metazoa</taxon>
        <taxon>Chordata</taxon>
        <taxon>Craniata</taxon>
        <taxon>Vertebrata</taxon>
        <taxon>Euteleostomi</taxon>
        <taxon>Actinopterygii</taxon>
        <taxon>Neopterygii</taxon>
        <taxon>Teleostei</taxon>
        <taxon>Ostariophysi</taxon>
        <taxon>Cypriniformes</taxon>
        <taxon>Cyprinidae</taxon>
        <taxon>Labeoninae</taxon>
        <taxon>Labeonini</taxon>
        <taxon>Cirrhinus</taxon>
    </lineage>
</organism>
<feature type="transmembrane region" description="Helical" evidence="2">
    <location>
        <begin position="143"/>
        <end position="165"/>
    </location>
</feature>